<keyword evidence="1" id="KW-1133">Transmembrane helix</keyword>
<keyword evidence="1" id="KW-0472">Membrane</keyword>
<sequence>MLDFTKLSLIVLVFVLVSLDLTYGVTYSIFGKLLGASSQVAYGTGMALSNSGFLLHIVVFAVLIALLMAYY</sequence>
<keyword evidence="1" id="KW-0812">Transmembrane</keyword>
<evidence type="ECO:0000256" key="1">
    <source>
        <dbReference type="SAM" id="Phobius"/>
    </source>
</evidence>
<dbReference type="AlphaFoldDB" id="A0A6C0B080"/>
<feature type="transmembrane region" description="Helical" evidence="1">
    <location>
        <begin position="48"/>
        <end position="70"/>
    </location>
</feature>
<evidence type="ECO:0000313" key="2">
    <source>
        <dbReference type="EMBL" id="QHS84929.1"/>
    </source>
</evidence>
<organism evidence="2">
    <name type="scientific">viral metagenome</name>
    <dbReference type="NCBI Taxonomy" id="1070528"/>
    <lineage>
        <taxon>unclassified sequences</taxon>
        <taxon>metagenomes</taxon>
        <taxon>organismal metagenomes</taxon>
    </lineage>
</organism>
<accession>A0A6C0B080</accession>
<reference evidence="2" key="1">
    <citation type="journal article" date="2020" name="Nature">
        <title>Giant virus diversity and host interactions through global metagenomics.</title>
        <authorList>
            <person name="Schulz F."/>
            <person name="Roux S."/>
            <person name="Paez-Espino D."/>
            <person name="Jungbluth S."/>
            <person name="Walsh D.A."/>
            <person name="Denef V.J."/>
            <person name="McMahon K.D."/>
            <person name="Konstantinidis K.T."/>
            <person name="Eloe-Fadrosh E.A."/>
            <person name="Kyrpides N.C."/>
            <person name="Woyke T."/>
        </authorList>
    </citation>
    <scope>NUCLEOTIDE SEQUENCE</scope>
    <source>
        <strain evidence="2">GVMAG-M-3300009182-67</strain>
    </source>
</reference>
<name>A0A6C0B080_9ZZZZ</name>
<dbReference type="EMBL" id="MN739039">
    <property type="protein sequence ID" value="QHS84929.1"/>
    <property type="molecule type" value="Genomic_DNA"/>
</dbReference>
<protein>
    <submittedName>
        <fullName evidence="2">Uncharacterized protein</fullName>
    </submittedName>
</protein>
<proteinExistence type="predicted"/>